<dbReference type="GO" id="GO:0016620">
    <property type="term" value="F:oxidoreductase activity, acting on the aldehyde or oxo group of donors, NAD or NADP as acceptor"/>
    <property type="evidence" value="ECO:0007669"/>
    <property type="project" value="InterPro"/>
</dbReference>
<dbReference type="PROSITE" id="PS50192">
    <property type="entry name" value="T_SNARE"/>
    <property type="match status" value="1"/>
</dbReference>
<evidence type="ECO:0000256" key="4">
    <source>
        <dbReference type="ARBA" id="ARBA00037921"/>
    </source>
</evidence>
<sequence>MADITPESLGSSVRSIPFTHFINGNFRGPTASEAVRELSIINPATEGTIAKSPCAGKGDVDLAVAAARKSFDSGVWSKISGSDRAVVMKRISEGVKARRDVLARVETVNTGKPIEETEWDIDDVAGSFDYFADKAIELDKKQGSLVDLGMEEFEGRVYYESCGVVAAIVPWNYPLLMATWKVAPALAAGCSVVLKPSELTPVTAMELALICKEAGLPDGVLNVISGDGSTGSYMTSHLDVDKVTFTGSEATGKLVMGSCTPYVHNVGLELGGKSPFIVFEDSEIDQAVEWVMFGCFWTNGQICSATSRLLIHNSIKEKFLARLQKEISKVPLCTPQELLEGGLEKTSGRLGPMISKKQFEKVTGMVDRAKASGFSLLCGGNSRTPGYYVEPTVFVDVPTDSEIWTEEVFGPVLCVRGFDTEEEALNEANNTRFGLAAAVMSGDPARCERVMRNFRCGIVWVNCSQPCFTQLPWGGVKRSGIGRDNGDAGFWSYLEPKQVVKYVTKKPFGWYSPRFEDSKLAPYTAALPGLAEPVHRIQLVLVNAGAAVAGQRRDVPLDEALQRQKLEDLKKVDKNMGVVQDMYHQLHGEVVKQQDTIDAVDEQMEQAKDSTGKVVEELQETHHNKKKNFWRKVACISILLLISLGGLLDTCQASFHEHADLSWGLSRVCRHHSYYFTMARKKSEEDYEMEEPTPSSSLKEVRESDDEEEDEEMSDASSETTEVDEGVEAVWQAVGEALRSLGTGSDQLPGYGRRFPGCTAKPLGQLFSFPNLKKAEGSLSAKEQEEFCRRHAQVTEHLLSMLVNATRAQEKALAQLKGAQKYEPSGEDVGGSGEEWRELPLGRIVKSLQRRVFWGVKQSGQSVSELSDLRRPGGTGSSRKFLDWYLDALLDSCGPQESSEKDIGDDVEALREREGAAWGPQELRTLRRCLTQGVDHMPTEERALVEEVLTKAGELRG</sequence>
<dbReference type="FunFam" id="3.40.605.10:FF:000007">
    <property type="entry name" value="NAD/NADP-dependent betaine aldehyde dehydrogenase"/>
    <property type="match status" value="1"/>
</dbReference>
<dbReference type="InterPro" id="IPR015590">
    <property type="entry name" value="Aldehyde_DH_dom"/>
</dbReference>
<comment type="caution">
    <text evidence="9">The sequence shown here is derived from an EMBL/GenBank/DDBJ whole genome shotgun (WGS) entry which is preliminary data.</text>
</comment>
<gene>
    <name evidence="9" type="ORF">FOL46_001344</name>
</gene>
<dbReference type="Pfam" id="PF00171">
    <property type="entry name" value="Aldedh"/>
    <property type="match status" value="1"/>
</dbReference>
<evidence type="ECO:0000256" key="7">
    <source>
        <dbReference type="SAM" id="MobiDB-lite"/>
    </source>
</evidence>
<evidence type="ECO:0000256" key="1">
    <source>
        <dbReference type="ARBA" id="ARBA00009986"/>
    </source>
</evidence>
<accession>A0A7J6MEU3</accession>
<dbReference type="Gene3D" id="3.40.309.10">
    <property type="entry name" value="Aldehyde Dehydrogenase, Chain A, domain 2"/>
    <property type="match status" value="1"/>
</dbReference>
<feature type="domain" description="T-SNARE coiled-coil homology" evidence="8">
    <location>
        <begin position="559"/>
        <end position="621"/>
    </location>
</feature>
<reference evidence="9 10" key="1">
    <citation type="submission" date="2020-04" db="EMBL/GenBank/DDBJ databases">
        <title>Perkinsus olseni comparative genomics.</title>
        <authorList>
            <person name="Bogema D.R."/>
        </authorList>
    </citation>
    <scope>NUCLEOTIDE SEQUENCE [LARGE SCALE GENOMIC DNA]</scope>
    <source>
        <strain evidence="9">ATCC PRA-31</strain>
    </source>
</reference>
<dbReference type="InterPro" id="IPR016160">
    <property type="entry name" value="Ald_DH_CS_CYS"/>
</dbReference>
<protein>
    <recommendedName>
        <fullName evidence="8">t-SNARE coiled-coil homology domain-containing protein</fullName>
    </recommendedName>
</protein>
<comment type="similarity">
    <text evidence="1 6">Belongs to the aldehyde dehydrogenase family.</text>
</comment>
<dbReference type="Proteomes" id="UP000572268">
    <property type="component" value="Unassembled WGS sequence"/>
</dbReference>
<dbReference type="InterPro" id="IPR000727">
    <property type="entry name" value="T_SNARE_dom"/>
</dbReference>
<comment type="pathway">
    <text evidence="4">Amine and polyamine biosynthesis; betaine biosynthesis via choline pathway; betaine from betaine aldehyde: step 1/1.</text>
</comment>
<dbReference type="FunFam" id="3.40.309.10:FF:000012">
    <property type="entry name" value="Betaine aldehyde dehydrogenase"/>
    <property type="match status" value="1"/>
</dbReference>
<organism evidence="9 10">
    <name type="scientific">Perkinsus olseni</name>
    <name type="common">Perkinsus atlanticus</name>
    <dbReference type="NCBI Taxonomy" id="32597"/>
    <lineage>
        <taxon>Eukaryota</taxon>
        <taxon>Sar</taxon>
        <taxon>Alveolata</taxon>
        <taxon>Perkinsozoa</taxon>
        <taxon>Perkinsea</taxon>
        <taxon>Perkinsida</taxon>
        <taxon>Perkinsidae</taxon>
        <taxon>Perkinsus</taxon>
    </lineage>
</organism>
<dbReference type="AlphaFoldDB" id="A0A7J6MEU3"/>
<dbReference type="Gene3D" id="1.20.5.110">
    <property type="match status" value="1"/>
</dbReference>
<proteinExistence type="inferred from homology"/>
<dbReference type="PANTHER" id="PTHR43860">
    <property type="entry name" value="BETAINE ALDEHYDE DEHYDROGENASE"/>
    <property type="match status" value="1"/>
</dbReference>
<evidence type="ECO:0000256" key="6">
    <source>
        <dbReference type="RuleBase" id="RU003345"/>
    </source>
</evidence>
<dbReference type="PANTHER" id="PTHR43860:SF2">
    <property type="entry name" value="BETAINE ALDEHYDE DEHYDROGENASE-RELATED"/>
    <property type="match status" value="1"/>
</dbReference>
<dbReference type="PROSITE" id="PS00687">
    <property type="entry name" value="ALDEHYDE_DEHYDR_GLU"/>
    <property type="match status" value="1"/>
</dbReference>
<evidence type="ECO:0000313" key="9">
    <source>
        <dbReference type="EMBL" id="KAF4669521.1"/>
    </source>
</evidence>
<evidence type="ECO:0000259" key="8">
    <source>
        <dbReference type="PROSITE" id="PS50192"/>
    </source>
</evidence>
<evidence type="ECO:0000313" key="10">
    <source>
        <dbReference type="Proteomes" id="UP000572268"/>
    </source>
</evidence>
<dbReference type="InterPro" id="IPR016162">
    <property type="entry name" value="Ald_DH_N"/>
</dbReference>
<keyword evidence="3" id="KW-0520">NAD</keyword>
<dbReference type="InterPro" id="IPR029510">
    <property type="entry name" value="Ald_DH_CS_GLU"/>
</dbReference>
<dbReference type="SUPFAM" id="SSF58038">
    <property type="entry name" value="SNARE fusion complex"/>
    <property type="match status" value="1"/>
</dbReference>
<dbReference type="SUPFAM" id="SSF53720">
    <property type="entry name" value="ALDH-like"/>
    <property type="match status" value="1"/>
</dbReference>
<evidence type="ECO:0000256" key="5">
    <source>
        <dbReference type="PROSITE-ProRule" id="PRU10007"/>
    </source>
</evidence>
<evidence type="ECO:0000256" key="2">
    <source>
        <dbReference type="ARBA" id="ARBA00023002"/>
    </source>
</evidence>
<feature type="region of interest" description="Disordered" evidence="7">
    <location>
        <begin position="683"/>
        <end position="725"/>
    </location>
</feature>
<feature type="compositionally biased region" description="Acidic residues" evidence="7">
    <location>
        <begin position="703"/>
        <end position="714"/>
    </location>
</feature>
<dbReference type="PROSITE" id="PS00070">
    <property type="entry name" value="ALDEHYDE_DEHYDR_CYS"/>
    <property type="match status" value="1"/>
</dbReference>
<dbReference type="EMBL" id="JABANN010000138">
    <property type="protein sequence ID" value="KAF4669521.1"/>
    <property type="molecule type" value="Genomic_DNA"/>
</dbReference>
<dbReference type="InterPro" id="IPR016163">
    <property type="entry name" value="Ald_DH_C"/>
</dbReference>
<dbReference type="InterPro" id="IPR016161">
    <property type="entry name" value="Ald_DH/histidinol_DH"/>
</dbReference>
<feature type="active site" evidence="5">
    <location>
        <position position="269"/>
    </location>
</feature>
<evidence type="ECO:0000256" key="3">
    <source>
        <dbReference type="ARBA" id="ARBA00023027"/>
    </source>
</evidence>
<keyword evidence="2 6" id="KW-0560">Oxidoreductase</keyword>
<dbReference type="Gene3D" id="3.40.605.10">
    <property type="entry name" value="Aldehyde Dehydrogenase, Chain A, domain 1"/>
    <property type="match status" value="1"/>
</dbReference>
<name>A0A7J6MEU3_PEROL</name>